<evidence type="ECO:0000313" key="2">
    <source>
        <dbReference type="Proteomes" id="UP000065641"/>
    </source>
</evidence>
<gene>
    <name evidence="1" type="ORF">PS2015_586</name>
</gene>
<dbReference type="Pfam" id="PF04134">
    <property type="entry name" value="DCC1-like"/>
    <property type="match status" value="1"/>
</dbReference>
<dbReference type="AlphaFoldDB" id="A0A0S2KAU3"/>
<dbReference type="PANTHER" id="PTHR34290">
    <property type="entry name" value="SI:CH73-390P7.2"/>
    <property type="match status" value="1"/>
</dbReference>
<dbReference type="KEGG" id="pspi:PS2015_586"/>
<keyword evidence="2" id="KW-1185">Reference proteome</keyword>
<dbReference type="PANTHER" id="PTHR34290:SF2">
    <property type="entry name" value="OS04G0668800 PROTEIN"/>
    <property type="match status" value="1"/>
</dbReference>
<reference evidence="1 2" key="1">
    <citation type="submission" date="2015-11" db="EMBL/GenBank/DDBJ databases">
        <authorList>
            <person name="Zhang Y."/>
            <person name="Guo Z."/>
        </authorList>
    </citation>
    <scope>NUCLEOTIDE SEQUENCE [LARGE SCALE GENOMIC DNA]</scope>
    <source>
        <strain evidence="1 2">KCTC 32221</strain>
    </source>
</reference>
<protein>
    <submittedName>
        <fullName evidence="1">Thiol-disulfide oxidoreductase</fullName>
    </submittedName>
</protein>
<name>A0A0S2KAU3_9GAMM</name>
<evidence type="ECO:0000313" key="1">
    <source>
        <dbReference type="EMBL" id="ALO45269.1"/>
    </source>
</evidence>
<dbReference type="EMBL" id="CP013189">
    <property type="protein sequence ID" value="ALO45269.1"/>
    <property type="molecule type" value="Genomic_DNA"/>
</dbReference>
<organism evidence="1 2">
    <name type="scientific">Pseudohongiella spirulinae</name>
    <dbReference type="NCBI Taxonomy" id="1249552"/>
    <lineage>
        <taxon>Bacteria</taxon>
        <taxon>Pseudomonadati</taxon>
        <taxon>Pseudomonadota</taxon>
        <taxon>Gammaproteobacteria</taxon>
        <taxon>Pseudomonadales</taxon>
        <taxon>Pseudohongiellaceae</taxon>
        <taxon>Pseudohongiella</taxon>
    </lineage>
</organism>
<dbReference type="OrthoDB" id="5294764at2"/>
<dbReference type="InterPro" id="IPR044691">
    <property type="entry name" value="DCC1_Trx"/>
</dbReference>
<accession>A0A0S2KAU3</accession>
<dbReference type="STRING" id="1249552.PS2015_586"/>
<dbReference type="GO" id="GO:0015035">
    <property type="term" value="F:protein-disulfide reductase activity"/>
    <property type="evidence" value="ECO:0007669"/>
    <property type="project" value="InterPro"/>
</dbReference>
<sequence>MQDNVRLFYDGQCPLCCMEIEHLRKLNSAGKLELQDINAQDFSERFPHIDPQAANATLHAEYADGTVVYGVDATCAAWHAVGKGHWFAFLRWPLIKPVADFCYRIFARHRHRISAWITRQPRCDDRCPRR</sequence>
<dbReference type="Proteomes" id="UP000065641">
    <property type="component" value="Chromosome"/>
</dbReference>
<proteinExistence type="predicted"/>
<dbReference type="InterPro" id="IPR007263">
    <property type="entry name" value="DCC1-like"/>
</dbReference>
<dbReference type="RefSeq" id="WP_058020791.1">
    <property type="nucleotide sequence ID" value="NZ_CP013189.1"/>
</dbReference>